<comment type="cofactor">
    <cofactor evidence="4">
        <name>NADP(+)</name>
        <dbReference type="ChEBI" id="CHEBI:58349"/>
    </cofactor>
    <text evidence="4">Binds 1 NADP(+) per subunit.</text>
</comment>
<feature type="binding site" evidence="4">
    <location>
        <begin position="72"/>
        <end position="76"/>
    </location>
    <ligand>
        <name>NADP(+)</name>
        <dbReference type="ChEBI" id="CHEBI:58349"/>
    </ligand>
</feature>
<feature type="binding site" evidence="4">
    <location>
        <begin position="205"/>
        <end position="208"/>
    </location>
    <ligand>
        <name>substrate</name>
    </ligand>
</feature>
<keyword evidence="7" id="KW-1185">Reference proteome</keyword>
<comment type="caution">
    <text evidence="4">Lacks conserved residue(s) required for the propagation of feature annotation.</text>
</comment>
<name>A0A426VC11_9BURK</name>
<feature type="active site" description="Proton acceptor" evidence="4">
    <location>
        <position position="182"/>
    </location>
</feature>
<comment type="subunit">
    <text evidence="4">Homopentamer.</text>
</comment>
<gene>
    <name evidence="6" type="primary">rfaD</name>
    <name evidence="4" type="synonym">hldD</name>
    <name evidence="6" type="ORF">EIP75_10790</name>
</gene>
<evidence type="ECO:0000256" key="3">
    <source>
        <dbReference type="ARBA" id="ARBA00023277"/>
    </source>
</evidence>
<feature type="binding site" evidence="4">
    <location>
        <position position="173"/>
    </location>
    <ligand>
        <name>substrate</name>
    </ligand>
</feature>
<evidence type="ECO:0000313" key="7">
    <source>
        <dbReference type="Proteomes" id="UP000269265"/>
    </source>
</evidence>
<feature type="binding site" evidence="4">
    <location>
        <position position="182"/>
    </location>
    <ligand>
        <name>NADP(+)</name>
        <dbReference type="ChEBI" id="CHEBI:58349"/>
    </ligand>
</feature>
<organism evidence="6 7">
    <name type="scientific">Aquabacterium soli</name>
    <dbReference type="NCBI Taxonomy" id="2493092"/>
    <lineage>
        <taxon>Bacteria</taxon>
        <taxon>Pseudomonadati</taxon>
        <taxon>Pseudomonadota</taxon>
        <taxon>Betaproteobacteria</taxon>
        <taxon>Burkholderiales</taxon>
        <taxon>Aquabacterium</taxon>
    </lineage>
</organism>
<dbReference type="Proteomes" id="UP000269265">
    <property type="component" value="Unassembled WGS sequence"/>
</dbReference>
<evidence type="ECO:0000256" key="4">
    <source>
        <dbReference type="HAMAP-Rule" id="MF_01601"/>
    </source>
</evidence>
<dbReference type="PANTHER" id="PTHR43103">
    <property type="entry name" value="NUCLEOSIDE-DIPHOSPHATE-SUGAR EPIMERASE"/>
    <property type="match status" value="1"/>
</dbReference>
<feature type="active site" description="Proton acceptor" evidence="4">
    <location>
        <position position="142"/>
    </location>
</feature>
<feature type="binding site" evidence="4">
    <location>
        <position position="219"/>
    </location>
    <ligand>
        <name>substrate</name>
    </ligand>
</feature>
<reference evidence="6 7" key="1">
    <citation type="submission" date="2018-12" db="EMBL/GenBank/DDBJ databases">
        <title>The whole draft genome of Aquabacterium sp. SJQ9.</title>
        <authorList>
            <person name="Sun L."/>
            <person name="Gao X."/>
            <person name="Chen W."/>
            <person name="Huang K."/>
        </authorList>
    </citation>
    <scope>NUCLEOTIDE SEQUENCE [LARGE SCALE GENOMIC DNA]</scope>
    <source>
        <strain evidence="6 7">SJQ9</strain>
    </source>
</reference>
<evidence type="ECO:0000256" key="2">
    <source>
        <dbReference type="ARBA" id="ARBA00023235"/>
    </source>
</evidence>
<feature type="binding site" evidence="4">
    <location>
        <begin position="31"/>
        <end position="32"/>
    </location>
    <ligand>
        <name>NADP(+)</name>
        <dbReference type="ChEBI" id="CHEBI:58349"/>
    </ligand>
</feature>
<feature type="binding site" evidence="4">
    <location>
        <begin position="10"/>
        <end position="11"/>
    </location>
    <ligand>
        <name>NADP(+)</name>
        <dbReference type="ChEBI" id="CHEBI:58349"/>
    </ligand>
</feature>
<comment type="catalytic activity">
    <reaction evidence="4">
        <text>ADP-D-glycero-beta-D-manno-heptose = ADP-L-glycero-beta-D-manno-heptose</text>
        <dbReference type="Rhea" id="RHEA:17577"/>
        <dbReference type="ChEBI" id="CHEBI:59967"/>
        <dbReference type="ChEBI" id="CHEBI:61506"/>
        <dbReference type="EC" id="5.1.3.20"/>
    </reaction>
</comment>
<dbReference type="PANTHER" id="PTHR43103:SF3">
    <property type="entry name" value="ADP-L-GLYCERO-D-MANNO-HEPTOSE-6-EPIMERASE"/>
    <property type="match status" value="1"/>
</dbReference>
<dbReference type="CDD" id="cd05248">
    <property type="entry name" value="ADP_GME_SDR_e"/>
    <property type="match status" value="1"/>
</dbReference>
<accession>A0A426VC11</accession>
<dbReference type="GO" id="GO:0005975">
    <property type="term" value="P:carbohydrate metabolic process"/>
    <property type="evidence" value="ECO:0007669"/>
    <property type="project" value="UniProtKB-UniRule"/>
</dbReference>
<feature type="binding site" evidence="4">
    <location>
        <position position="174"/>
    </location>
    <ligand>
        <name>NADP(+)</name>
        <dbReference type="ChEBI" id="CHEBI:58349"/>
    </ligand>
</feature>
<feature type="binding site" evidence="4">
    <location>
        <position position="184"/>
    </location>
    <ligand>
        <name>substrate</name>
    </ligand>
</feature>
<comment type="pathway">
    <text evidence="4">Nucleotide-sugar biosynthesis; ADP-L-glycero-beta-D-manno-heptose biosynthesis; ADP-L-glycero-beta-D-manno-heptose from D-glycero-beta-D-manno-heptose 7-phosphate: step 4/4.</text>
</comment>
<comment type="function">
    <text evidence="4">Catalyzes the interconversion between ADP-D-glycero-beta-D-manno-heptose and ADP-L-glycero-beta-D-manno-heptose via an epimerization at carbon 6 of the heptose.</text>
</comment>
<evidence type="ECO:0000256" key="1">
    <source>
        <dbReference type="ARBA" id="ARBA00022857"/>
    </source>
</evidence>
<dbReference type="InterPro" id="IPR011912">
    <property type="entry name" value="Heptose_epim"/>
</dbReference>
<dbReference type="OrthoDB" id="9803010at2"/>
<dbReference type="AlphaFoldDB" id="A0A426VC11"/>
<dbReference type="Gene3D" id="3.90.25.10">
    <property type="entry name" value="UDP-galactose 4-epimerase, domain 1"/>
    <property type="match status" value="1"/>
</dbReference>
<dbReference type="GO" id="GO:0097171">
    <property type="term" value="P:ADP-L-glycero-beta-D-manno-heptose biosynthetic process"/>
    <property type="evidence" value="ECO:0007669"/>
    <property type="project" value="UniProtKB-UniPathway"/>
</dbReference>
<feature type="binding site" evidence="4">
    <location>
        <position position="146"/>
    </location>
    <ligand>
        <name>NADP(+)</name>
        <dbReference type="ChEBI" id="CHEBI:58349"/>
    </ligand>
</feature>
<dbReference type="EC" id="5.1.3.20" evidence="4"/>
<proteinExistence type="inferred from homology"/>
<dbReference type="HAMAP" id="MF_01601">
    <property type="entry name" value="Heptose_epimerase"/>
    <property type="match status" value="1"/>
</dbReference>
<dbReference type="UniPathway" id="UPA00356">
    <property type="reaction ID" value="UER00440"/>
</dbReference>
<feature type="binding site" evidence="4">
    <location>
        <position position="284"/>
    </location>
    <ligand>
        <name>substrate</name>
    </ligand>
</feature>
<sequence length="326" mass="36459">MIIITGATGFIGSNLAADLNQQGRTDLLLVDDLGTQGKWKNIAKRRFLDLIDYRKLHELLPTLAQADAVFHMGADSSTTSTDGDKILEVNLRASMAWWQWCANTGTPFIYASSAATYGDGQQGFDDGQETAELDRLAPLNLYGWSKHQFDKWAIERAAEGKAPPQWAGLKFFNVYGPNEYHKADMRSLVAKNTGVIARGEPVRLFKSYKQGCPDGGQLRDFVYVKDCTAVMTWLQENQHVSGLFNLGTGQARSFADLMHAIGSALNQPVQVEFVDMPESIRPNYQYFTEARMDKLRCAGFNKAFHSMEEGVADYVQHHLQTSDPFR</sequence>
<feature type="domain" description="NAD-dependent epimerase/dehydratase" evidence="5">
    <location>
        <begin position="2"/>
        <end position="247"/>
    </location>
</feature>
<evidence type="ECO:0000313" key="6">
    <source>
        <dbReference type="EMBL" id="RRS04370.1"/>
    </source>
</evidence>
<keyword evidence="3 4" id="KW-0119">Carbohydrate metabolism</keyword>
<protein>
    <recommendedName>
        <fullName evidence="4">ADP-L-glycero-D-manno-heptose-6-epimerase</fullName>
        <ecNumber evidence="4">5.1.3.20</ecNumber>
    </recommendedName>
    <alternativeName>
        <fullName evidence="4">ADP-L-glycero-beta-D-manno-heptose-6-epimerase</fullName>
        <shortName evidence="4">ADP-glyceromanno-heptose 6-epimerase</shortName>
        <shortName evidence="4">ADP-hep 6-epimerase</shortName>
        <shortName evidence="4">AGME</shortName>
    </alternativeName>
</protein>
<comment type="caution">
    <text evidence="6">The sequence shown here is derived from an EMBL/GenBank/DDBJ whole genome shotgun (WGS) entry which is preliminary data.</text>
</comment>
<dbReference type="Gene3D" id="3.40.50.720">
    <property type="entry name" value="NAD(P)-binding Rossmann-like Domain"/>
    <property type="match status" value="1"/>
</dbReference>
<dbReference type="EMBL" id="RSED01000007">
    <property type="protein sequence ID" value="RRS04370.1"/>
    <property type="molecule type" value="Genomic_DNA"/>
</dbReference>
<dbReference type="GO" id="GO:0008712">
    <property type="term" value="F:ADP-glyceromanno-heptose 6-epimerase activity"/>
    <property type="evidence" value="ECO:0007669"/>
    <property type="project" value="UniProtKB-UniRule"/>
</dbReference>
<comment type="similarity">
    <text evidence="4">Belongs to the NAD(P)-dependent epimerase/dehydratase family. HldD subfamily.</text>
</comment>
<dbReference type="Pfam" id="PF01370">
    <property type="entry name" value="Epimerase"/>
    <property type="match status" value="1"/>
</dbReference>
<dbReference type="InterPro" id="IPR001509">
    <property type="entry name" value="Epimerase_deHydtase"/>
</dbReference>
<feature type="binding site" evidence="4">
    <location>
        <position position="191"/>
    </location>
    <ligand>
        <name>substrate</name>
    </ligand>
</feature>
<keyword evidence="2 4" id="KW-0413">Isomerase</keyword>
<comment type="domain">
    <text evidence="4">Contains a large N-terminal NADP-binding domain, and a smaller C-terminal substrate-binding domain.</text>
</comment>
<dbReference type="NCBIfam" id="TIGR02197">
    <property type="entry name" value="heptose_epim"/>
    <property type="match status" value="1"/>
</dbReference>
<evidence type="ECO:0000259" key="5">
    <source>
        <dbReference type="Pfam" id="PF01370"/>
    </source>
</evidence>
<dbReference type="GO" id="GO:0050661">
    <property type="term" value="F:NADP binding"/>
    <property type="evidence" value="ECO:0007669"/>
    <property type="project" value="InterPro"/>
</dbReference>
<dbReference type="SUPFAM" id="SSF51735">
    <property type="entry name" value="NAD(P)-binding Rossmann-fold domains"/>
    <property type="match status" value="1"/>
</dbReference>
<feature type="binding site" evidence="4">
    <location>
        <position position="38"/>
    </location>
    <ligand>
        <name>NADP(+)</name>
        <dbReference type="ChEBI" id="CHEBI:58349"/>
    </ligand>
</feature>
<dbReference type="InterPro" id="IPR036291">
    <property type="entry name" value="NAD(P)-bd_dom_sf"/>
</dbReference>
<keyword evidence="1 4" id="KW-0521">NADP</keyword>
<dbReference type="RefSeq" id="WP_125243278.1">
    <property type="nucleotide sequence ID" value="NZ_RSED01000007.1"/>
</dbReference>